<keyword evidence="5 9" id="KW-1133">Transmembrane helix</keyword>
<comment type="similarity">
    <text evidence="7">In the C-terminal section; belongs to the OsmX family.</text>
</comment>
<evidence type="ECO:0000256" key="6">
    <source>
        <dbReference type="ARBA" id="ARBA00023136"/>
    </source>
</evidence>
<dbReference type="AlphaFoldDB" id="A0A6L6GBE4"/>
<evidence type="ECO:0000256" key="9">
    <source>
        <dbReference type="RuleBase" id="RU363032"/>
    </source>
</evidence>
<dbReference type="SUPFAM" id="SSF161098">
    <property type="entry name" value="MetI-like"/>
    <property type="match status" value="1"/>
</dbReference>
<feature type="transmembrane region" description="Helical" evidence="9">
    <location>
        <begin position="221"/>
        <end position="240"/>
    </location>
</feature>
<evidence type="ECO:0000256" key="2">
    <source>
        <dbReference type="ARBA" id="ARBA00022448"/>
    </source>
</evidence>
<evidence type="ECO:0000256" key="1">
    <source>
        <dbReference type="ARBA" id="ARBA00004141"/>
    </source>
</evidence>
<protein>
    <submittedName>
        <fullName evidence="10">ABC transporter permease subunit</fullName>
    </submittedName>
</protein>
<evidence type="ECO:0000256" key="3">
    <source>
        <dbReference type="ARBA" id="ARBA00022475"/>
    </source>
</evidence>
<dbReference type="InterPro" id="IPR000515">
    <property type="entry name" value="MetI-like"/>
</dbReference>
<comment type="caution">
    <text evidence="10">The sequence shown here is derived from an EMBL/GenBank/DDBJ whole genome shotgun (WGS) entry which is preliminary data.</text>
</comment>
<dbReference type="Gene3D" id="3.40.190.100">
    <property type="entry name" value="Glycine betaine-binding periplasmic protein, domain 2"/>
    <property type="match status" value="1"/>
</dbReference>
<evidence type="ECO:0000313" key="10">
    <source>
        <dbReference type="EMBL" id="MTD02547.1"/>
    </source>
</evidence>
<dbReference type="CDD" id="cd13639">
    <property type="entry name" value="PBP2_OpuAC_like"/>
    <property type="match status" value="1"/>
</dbReference>
<comment type="similarity">
    <text evidence="9">Belongs to the binding-protein-dependent transport system permease family.</text>
</comment>
<proteinExistence type="inferred from homology"/>
<evidence type="ECO:0000256" key="8">
    <source>
        <dbReference type="ARBA" id="ARBA00035652"/>
    </source>
</evidence>
<dbReference type="PANTHER" id="PTHR47737:SF1">
    <property type="entry name" value="GLYCINE BETAINE_PROLINE BETAINE TRANSPORT SYSTEM PERMEASE PROTEIN PROW"/>
    <property type="match status" value="1"/>
</dbReference>
<dbReference type="PROSITE" id="PS50928">
    <property type="entry name" value="ABC_TM1"/>
    <property type="match status" value="1"/>
</dbReference>
<dbReference type="Pfam" id="PF00528">
    <property type="entry name" value="BPD_transp_1"/>
    <property type="match status" value="1"/>
</dbReference>
<keyword evidence="3" id="KW-1003">Cell membrane</keyword>
<keyword evidence="4 9" id="KW-0812">Transmembrane</keyword>
<feature type="transmembrane region" description="Helical" evidence="9">
    <location>
        <begin position="252"/>
        <end position="269"/>
    </location>
</feature>
<sequence length="575" mass="63200">MDNFLQTKLPVAKLVESITEWLTGTFSGLFNVIQLVGSYMMDWVTNALLFINPLLFILLVTVAVYFLARKKWPLPVFTFLGLLFIYNQGLWVHLINTFTLVLVASFISIIIGIPLGIWMAKSSTVRHIINPILDFMQTMPAFVYLIPAVAFFGIGMVPGVFASVIFALPPTVRFTNLGIREISKELIEASDAFGSTPKQKLLKVELPLAKNTIMAGINQTMMLALSMVVTGSMIGAPGLGREVLSALQHADIGTGFVSGLALVILAIVLDRTTQSINSPQENKAAASKTNKWVGLAALAVFLVGALGHTVTTLASGSGEKGQKVKIAYMQWDSEIASTNVIAEVLKEEGYQVDITPLDNAVMWQTVANGNADFTVSPWLPVTQAEHMKKYKDKVDDLGPNLKGTKLGLVVPTYMKDVNSIEDLSDQAKKKITGIEPGAGITTATQKTLKAYSNLSDWELVLSSTGAMTTSLDQAIKNKEEIIVTGWSPHWMFSKYDLKYLEDPKKTLGGEENIQTIARLGLKKDMPKLYKIIDKFHWTTADMESVMLDMNNGMKPEDAAKKWVKANKDKVSKWVN</sequence>
<dbReference type="RefSeq" id="WP_046389721.1">
    <property type="nucleotide sequence ID" value="NZ_CP022435.1"/>
</dbReference>
<dbReference type="GO" id="GO:0043190">
    <property type="term" value="C:ATP-binding cassette (ABC) transporter complex"/>
    <property type="evidence" value="ECO:0007669"/>
    <property type="project" value="InterPro"/>
</dbReference>
<evidence type="ECO:0000256" key="4">
    <source>
        <dbReference type="ARBA" id="ARBA00022692"/>
    </source>
</evidence>
<feature type="transmembrane region" description="Helical" evidence="9">
    <location>
        <begin position="21"/>
        <end position="41"/>
    </location>
</feature>
<comment type="subcellular location">
    <subcellularLocation>
        <location evidence="9">Cell membrane</location>
        <topology evidence="9">Multi-pass membrane protein</topology>
    </subcellularLocation>
    <subcellularLocation>
        <location evidence="1">Membrane</location>
        <topology evidence="1">Multi-pass membrane protein</topology>
    </subcellularLocation>
</comment>
<dbReference type="Gene3D" id="3.40.190.10">
    <property type="entry name" value="Periplasmic binding protein-like II"/>
    <property type="match status" value="1"/>
</dbReference>
<feature type="transmembrane region" description="Helical" evidence="9">
    <location>
        <begin position="98"/>
        <end position="120"/>
    </location>
</feature>
<dbReference type="Gene3D" id="1.10.3720.10">
    <property type="entry name" value="MetI-like"/>
    <property type="match status" value="1"/>
</dbReference>
<dbReference type="SUPFAM" id="SSF53850">
    <property type="entry name" value="Periplasmic binding protein-like II"/>
    <property type="match status" value="1"/>
</dbReference>
<dbReference type="GO" id="GO:0005275">
    <property type="term" value="F:amine transmembrane transporter activity"/>
    <property type="evidence" value="ECO:0007669"/>
    <property type="project" value="TreeGrafter"/>
</dbReference>
<dbReference type="GO" id="GO:0015871">
    <property type="term" value="P:choline transport"/>
    <property type="evidence" value="ECO:0007669"/>
    <property type="project" value="TreeGrafter"/>
</dbReference>
<dbReference type="GO" id="GO:0031460">
    <property type="term" value="P:glycine betaine transport"/>
    <property type="evidence" value="ECO:0007669"/>
    <property type="project" value="TreeGrafter"/>
</dbReference>
<dbReference type="Proteomes" id="UP000483839">
    <property type="component" value="Unassembled WGS sequence"/>
</dbReference>
<feature type="transmembrane region" description="Helical" evidence="9">
    <location>
        <begin position="141"/>
        <end position="168"/>
    </location>
</feature>
<comment type="similarity">
    <text evidence="8">In the N-terminal section; belongs to the binding-protein-dependent transport system permease family.</text>
</comment>
<dbReference type="PANTHER" id="PTHR47737">
    <property type="entry name" value="GLYCINE BETAINE/PROLINE BETAINE TRANSPORT SYSTEM PERMEASE PROTEIN PROW"/>
    <property type="match status" value="1"/>
</dbReference>
<evidence type="ECO:0000256" key="7">
    <source>
        <dbReference type="ARBA" id="ARBA00035642"/>
    </source>
</evidence>
<dbReference type="Pfam" id="PF04069">
    <property type="entry name" value="OpuAC"/>
    <property type="match status" value="1"/>
</dbReference>
<dbReference type="CDD" id="cd06261">
    <property type="entry name" value="TM_PBP2"/>
    <property type="match status" value="1"/>
</dbReference>
<dbReference type="EMBL" id="WLXI01000064">
    <property type="protein sequence ID" value="MTD02547.1"/>
    <property type="molecule type" value="Genomic_DNA"/>
</dbReference>
<keyword evidence="2 9" id="KW-0813">Transport</keyword>
<gene>
    <name evidence="10" type="ORF">GKS16_09740</name>
</gene>
<keyword evidence="6 9" id="KW-0472">Membrane</keyword>
<evidence type="ECO:0000256" key="5">
    <source>
        <dbReference type="ARBA" id="ARBA00022989"/>
    </source>
</evidence>
<name>A0A6L6GBE4_STRUB</name>
<dbReference type="InterPro" id="IPR035906">
    <property type="entry name" value="MetI-like_sf"/>
</dbReference>
<accession>A0A6L6GBE4</accession>
<evidence type="ECO:0000313" key="11">
    <source>
        <dbReference type="Proteomes" id="UP000483839"/>
    </source>
</evidence>
<dbReference type="InterPro" id="IPR007210">
    <property type="entry name" value="ABC_Gly_betaine_transp_sub-bd"/>
</dbReference>
<dbReference type="GO" id="GO:0015226">
    <property type="term" value="F:carnitine transmembrane transporter activity"/>
    <property type="evidence" value="ECO:0007669"/>
    <property type="project" value="TreeGrafter"/>
</dbReference>
<feature type="transmembrane region" description="Helical" evidence="9">
    <location>
        <begin position="47"/>
        <end position="67"/>
    </location>
</feature>
<reference evidence="10 11" key="1">
    <citation type="submission" date="2019-11" db="EMBL/GenBank/DDBJ databases">
        <title>Streptococcus uberis isolated from clinical mastitis cases on a southeastern Queensland dairy.</title>
        <authorList>
            <person name="Workentine M.L."/>
            <person name="Price R."/>
            <person name="Olchowy T."/>
        </authorList>
    </citation>
    <scope>NUCLEOTIDE SEQUENCE [LARGE SCALE GENOMIC DNA]</scope>
    <source>
        <strain evidence="10 11">OLC4459-A17</strain>
    </source>
</reference>
<feature type="transmembrane region" description="Helical" evidence="9">
    <location>
        <begin position="292"/>
        <end position="315"/>
    </location>
</feature>
<organism evidence="10 11">
    <name type="scientific">Streptococcus uberis</name>
    <dbReference type="NCBI Taxonomy" id="1349"/>
    <lineage>
        <taxon>Bacteria</taxon>
        <taxon>Bacillati</taxon>
        <taxon>Bacillota</taxon>
        <taxon>Bacilli</taxon>
        <taxon>Lactobacillales</taxon>
        <taxon>Streptococcaceae</taxon>
        <taxon>Streptococcus</taxon>
    </lineage>
</organism>
<dbReference type="FunFam" id="1.10.3720.10:FF:000001">
    <property type="entry name" value="Glycine betaine ABC transporter, permease"/>
    <property type="match status" value="1"/>
</dbReference>
<feature type="transmembrane region" description="Helical" evidence="9">
    <location>
        <begin position="74"/>
        <end position="92"/>
    </location>
</feature>